<dbReference type="InterPro" id="IPR026444">
    <property type="entry name" value="Secre_tail"/>
</dbReference>
<dbReference type="InterPro" id="IPR011047">
    <property type="entry name" value="Quinoprotein_ADH-like_sf"/>
</dbReference>
<proteinExistence type="predicted"/>
<dbReference type="OrthoDB" id="9807410at2"/>
<dbReference type="InterPro" id="IPR015943">
    <property type="entry name" value="WD40/YVTN_repeat-like_dom_sf"/>
</dbReference>
<dbReference type="AlphaFoldDB" id="A0A399D1Z3"/>
<evidence type="ECO:0000259" key="1">
    <source>
        <dbReference type="Pfam" id="PF21544"/>
    </source>
</evidence>
<evidence type="ECO:0000313" key="2">
    <source>
        <dbReference type="EMBL" id="RIH65597.1"/>
    </source>
</evidence>
<dbReference type="Gene3D" id="2.130.10.10">
    <property type="entry name" value="YVTN repeat-like/Quinoprotein amine dehydrogenase"/>
    <property type="match status" value="2"/>
</dbReference>
<name>A0A399D1Z3_9BACT</name>
<protein>
    <submittedName>
        <fullName evidence="2">T9SS C-terminal target domain-containing protein</fullName>
    </submittedName>
</protein>
<reference evidence="2 3" key="1">
    <citation type="journal article" date="2015" name="Int. J. Syst. Evol. Microbiol.">
        <title>Mariniphaga sediminis sp. nov., isolated from coastal sediment.</title>
        <authorList>
            <person name="Wang F.Q."/>
            <person name="Shen Q.Y."/>
            <person name="Chen G.J."/>
            <person name="Du Z.J."/>
        </authorList>
    </citation>
    <scope>NUCLEOTIDE SEQUENCE [LARGE SCALE GENOMIC DNA]</scope>
    <source>
        <strain evidence="2 3">SY21</strain>
    </source>
</reference>
<dbReference type="NCBIfam" id="TIGR04183">
    <property type="entry name" value="Por_Secre_tail"/>
    <property type="match status" value="1"/>
</dbReference>
<accession>A0A399D1Z3</accession>
<dbReference type="Proteomes" id="UP000266441">
    <property type="component" value="Unassembled WGS sequence"/>
</dbReference>
<organism evidence="2 3">
    <name type="scientific">Mariniphaga sediminis</name>
    <dbReference type="NCBI Taxonomy" id="1628158"/>
    <lineage>
        <taxon>Bacteria</taxon>
        <taxon>Pseudomonadati</taxon>
        <taxon>Bacteroidota</taxon>
        <taxon>Bacteroidia</taxon>
        <taxon>Marinilabiliales</taxon>
        <taxon>Prolixibacteraceae</taxon>
        <taxon>Mariniphaga</taxon>
    </lineage>
</organism>
<dbReference type="Pfam" id="PF21544">
    <property type="entry name" value="PorZ_N_b_propeller"/>
    <property type="match status" value="1"/>
</dbReference>
<dbReference type="RefSeq" id="WP_119349438.1">
    <property type="nucleotide sequence ID" value="NZ_QWET01000005.1"/>
</dbReference>
<dbReference type="SUPFAM" id="SSF101898">
    <property type="entry name" value="NHL repeat"/>
    <property type="match status" value="1"/>
</dbReference>
<sequence>MRKIVLTVVAVVSVVFSYGQREKGSWNDYLSYTHAVKIAVAPTKVYCATEGGIVFYDREDNSVSKLSAITNLSDFGIKTMIYSEQSDMLIVAYNNCNIDLVYENRVTNLSDIKRKQLSGKNINNISLIDNEAYLSCSFGIVVLNLEKREVKDTYIIGEGGSFLSVNDVEADSEFLYAATDNGILKAEKNGTNLLDYNNWTLVEDIPHSNDKFNHLVNHQGKLIANYTPEQWYQDEMYTLNGDVWEPYVSQIRYVFDIQVNGNYLVVASRSDVFVIDNNHVLVRKINNYQLGDKSIAPIQPQSAGISDGETIWIADAENSMVKVSGENYESVVLNGPIDNNIFTLHQAGPVLWVSPGNKRGWERPRFQRFNDDTWKHFSKEDYPELDGFFNIISVAVDPFRENHFYAASWGGGLLEYENDVFVQRYTNHNSPLETALPQQPAEPYVRVGGMDFDSEGNLWLTNSEVEKVLVKRTPEGEWESVFLPEIANGYSIGQLLVTQNDDKWILLPSGHDAYVVDKTGTAKKRLLVTSYFYNGEKEILNRMNDVHCIAEDLEGGIWIGTSKGVAVYNNPGRIWDSETFYATQPSLDLGDGKYHPLLETETVTSIAVDGANRKWIGTERAGVYLISENGESEIQHFTSDNSPLLSNNIMDIAVNQQSGEVFFGTSEGLISYQGDAIGGKNTYANVYVYPNPVRETYDGPVTITGLIENTDVKITDITGNLVFQTTSLGGQAVWDGTNLNGNRVKTGVYLIFCNDEAGEETHIEKLLFIH</sequence>
<comment type="caution">
    <text evidence="2">The sequence shown here is derived from an EMBL/GenBank/DDBJ whole genome shotgun (WGS) entry which is preliminary data.</text>
</comment>
<feature type="domain" description="PorZ N-terminal beta-propeller" evidence="1">
    <location>
        <begin position="45"/>
        <end position="200"/>
    </location>
</feature>
<gene>
    <name evidence="2" type="ORF">D1164_07975</name>
</gene>
<dbReference type="Gene3D" id="2.60.40.4070">
    <property type="match status" value="1"/>
</dbReference>
<dbReference type="InterPro" id="IPR048954">
    <property type="entry name" value="PorZ_N"/>
</dbReference>
<dbReference type="SUPFAM" id="SSF50998">
    <property type="entry name" value="Quinoprotein alcohol dehydrogenase-like"/>
    <property type="match status" value="1"/>
</dbReference>
<evidence type="ECO:0000313" key="3">
    <source>
        <dbReference type="Proteomes" id="UP000266441"/>
    </source>
</evidence>
<dbReference type="EMBL" id="QWET01000005">
    <property type="protein sequence ID" value="RIH65597.1"/>
    <property type="molecule type" value="Genomic_DNA"/>
</dbReference>
<keyword evidence="3" id="KW-1185">Reference proteome</keyword>